<dbReference type="PANTHER" id="PTHR30619">
    <property type="entry name" value="DNA INTERNALIZATION/COMPETENCE PROTEIN COMEC/REC2"/>
    <property type="match status" value="1"/>
</dbReference>
<sequence>MKVKQLNILKAHHGDCCIIELNNTNGEPYIILIDGGPRENFRTSLVHDLDKYKKIDLIILTHIDHDHIGGLLEYLGSSIADKHEFDKIIINAPNLLTVNNEGTQISMNEGLKFEKVLKEKRPEIKVIGNVTTETILDKFLPEGINIKILSPNNIALKELYLNWPKKEESNTQISIEEIIKAREFDVSFHELASKKDKEKSIKTDFVNASSIAFSIRVNNFHGLFMGDAHSSIITESLTKFYPDDVPVVFDYIKLSHHGSKYNISNAFLDQIICFNYIISTNGGAGRSKHPDRETIAKVICHKNMKEEKVKFYFNYPIKTIEEKTGKLFKDDEIKLFEYSEQNQIII</sequence>
<evidence type="ECO:0000313" key="2">
    <source>
        <dbReference type="EMBL" id="SNR15794.1"/>
    </source>
</evidence>
<keyword evidence="3" id="KW-1185">Reference proteome</keyword>
<dbReference type="SUPFAM" id="SSF56281">
    <property type="entry name" value="Metallo-hydrolase/oxidoreductase"/>
    <property type="match status" value="1"/>
</dbReference>
<dbReference type="PANTHER" id="PTHR30619:SF1">
    <property type="entry name" value="RECOMBINATION PROTEIN 2"/>
    <property type="match status" value="1"/>
</dbReference>
<dbReference type="InterPro" id="IPR036866">
    <property type="entry name" value="RibonucZ/Hydroxyglut_hydro"/>
</dbReference>
<organism evidence="2 3">
    <name type="scientific">Tenacibaculum jejuense</name>
    <dbReference type="NCBI Taxonomy" id="584609"/>
    <lineage>
        <taxon>Bacteria</taxon>
        <taxon>Pseudomonadati</taxon>
        <taxon>Bacteroidota</taxon>
        <taxon>Flavobacteriia</taxon>
        <taxon>Flavobacteriales</taxon>
        <taxon>Flavobacteriaceae</taxon>
        <taxon>Tenacibaculum</taxon>
    </lineage>
</organism>
<evidence type="ECO:0000259" key="1">
    <source>
        <dbReference type="Pfam" id="PF00753"/>
    </source>
</evidence>
<reference evidence="2 3" key="1">
    <citation type="submission" date="2017-07" db="EMBL/GenBank/DDBJ databases">
        <authorList>
            <person name="Sun Z.S."/>
            <person name="Albrecht U."/>
            <person name="Echele G."/>
            <person name="Lee C.C."/>
        </authorList>
    </citation>
    <scope>NUCLEOTIDE SEQUENCE [LARGE SCALE GENOMIC DNA]</scope>
    <source>
        <strain evidence="3">type strain: KCTC 22618</strain>
    </source>
</reference>
<accession>A0A238UBC9</accession>
<dbReference type="KEGG" id="tje:TJEJU_2092"/>
<evidence type="ECO:0000313" key="3">
    <source>
        <dbReference type="Proteomes" id="UP000215214"/>
    </source>
</evidence>
<dbReference type="OrthoDB" id="418728at2"/>
<feature type="domain" description="Metallo-beta-lactamase" evidence="1">
    <location>
        <begin position="31"/>
        <end position="97"/>
    </location>
</feature>
<dbReference type="InterPro" id="IPR052159">
    <property type="entry name" value="Competence_DNA_uptake"/>
</dbReference>
<dbReference type="InterPro" id="IPR001279">
    <property type="entry name" value="Metallo-B-lactamas"/>
</dbReference>
<dbReference type="Pfam" id="PF00753">
    <property type="entry name" value="Lactamase_B"/>
    <property type="match status" value="1"/>
</dbReference>
<dbReference type="Gene3D" id="3.60.15.10">
    <property type="entry name" value="Ribonuclease Z/Hydroxyacylglutathione hydrolase-like"/>
    <property type="match status" value="1"/>
</dbReference>
<proteinExistence type="predicted"/>
<dbReference type="RefSeq" id="WP_095071835.1">
    <property type="nucleotide sequence ID" value="NZ_LT899436.1"/>
</dbReference>
<dbReference type="AlphaFoldDB" id="A0A238UBC9"/>
<name>A0A238UBC9_9FLAO</name>
<gene>
    <name evidence="2" type="ORF">TJEJU_2092</name>
</gene>
<protein>
    <recommendedName>
        <fullName evidence="1">Metallo-beta-lactamase domain-containing protein</fullName>
    </recommendedName>
</protein>
<dbReference type="Proteomes" id="UP000215214">
    <property type="component" value="Chromosome TJEJU"/>
</dbReference>
<dbReference type="EMBL" id="LT899436">
    <property type="protein sequence ID" value="SNR15794.1"/>
    <property type="molecule type" value="Genomic_DNA"/>
</dbReference>